<dbReference type="InterPro" id="IPR003313">
    <property type="entry name" value="AraC-bd"/>
</dbReference>
<dbReference type="InterPro" id="IPR018060">
    <property type="entry name" value="HTH_AraC"/>
</dbReference>
<dbReference type="InterPro" id="IPR014710">
    <property type="entry name" value="RmlC-like_jellyroll"/>
</dbReference>
<dbReference type="Pfam" id="PF12833">
    <property type="entry name" value="HTH_18"/>
    <property type="match status" value="1"/>
</dbReference>
<keyword evidence="6" id="KW-1185">Reference proteome</keyword>
<reference evidence="6" key="1">
    <citation type="journal article" date="2019" name="Int. J. Syst. Evol. Microbiol.">
        <title>The Global Catalogue of Microorganisms (GCM) 10K type strain sequencing project: providing services to taxonomists for standard genome sequencing and annotation.</title>
        <authorList>
            <consortium name="The Broad Institute Genomics Platform"/>
            <consortium name="The Broad Institute Genome Sequencing Center for Infectious Disease"/>
            <person name="Wu L."/>
            <person name="Ma J."/>
        </authorList>
    </citation>
    <scope>NUCLEOTIDE SEQUENCE [LARGE SCALE GENOMIC DNA]</scope>
    <source>
        <strain evidence="6">CGMCC 4.1782</strain>
    </source>
</reference>
<evidence type="ECO:0000256" key="1">
    <source>
        <dbReference type="ARBA" id="ARBA00023015"/>
    </source>
</evidence>
<dbReference type="RefSeq" id="WP_250429910.1">
    <property type="nucleotide sequence ID" value="NZ_JALPRR010000002.1"/>
</dbReference>
<keyword evidence="2" id="KW-0238">DNA-binding</keyword>
<evidence type="ECO:0000256" key="3">
    <source>
        <dbReference type="ARBA" id="ARBA00023163"/>
    </source>
</evidence>
<dbReference type="Gene3D" id="1.10.10.60">
    <property type="entry name" value="Homeodomain-like"/>
    <property type="match status" value="1"/>
</dbReference>
<dbReference type="PRINTS" id="PR00032">
    <property type="entry name" value="HTHARAC"/>
</dbReference>
<dbReference type="Pfam" id="PF02311">
    <property type="entry name" value="AraC_binding"/>
    <property type="match status" value="1"/>
</dbReference>
<keyword evidence="1" id="KW-0805">Transcription regulation</keyword>
<dbReference type="InterPro" id="IPR037923">
    <property type="entry name" value="HTH-like"/>
</dbReference>
<accession>A0ABW5CQL2</accession>
<protein>
    <submittedName>
        <fullName evidence="5">Helix-turn-helix domain-containing protein</fullName>
    </submittedName>
</protein>
<dbReference type="PANTHER" id="PTHR43280:SF32">
    <property type="entry name" value="TRANSCRIPTIONAL REGULATORY PROTEIN"/>
    <property type="match status" value="1"/>
</dbReference>
<feature type="domain" description="HTH araC/xylS-type" evidence="4">
    <location>
        <begin position="192"/>
        <end position="290"/>
    </location>
</feature>
<sequence>MAEEYLPTYQIQDFDARRQKECYFYISSFAAHLKAHKFIQKPHKHNFFIVLIITQGTGIHTVDFKEYQVEPNTVFFMAPGQVHSWQLSDDTDGFILFFTPEFYLLTYPHKKLFSFPFFNGLLHSPVLTFGIPERDLLLGLVGSMQHEFIQQQLLKEDVLRDYLDILLISLTRMYRLHYKEEFFAVSSLSQLQLLENLIDRYYKEHKPVSFYAEELNLTAKQLNEISKRSTGKTPTELIQERLVLEAQRLLVHSDLTVSQVAMELGYFDNAYFFRFFKKHVGKTPEQFRNTHS</sequence>
<evidence type="ECO:0000256" key="2">
    <source>
        <dbReference type="ARBA" id="ARBA00023125"/>
    </source>
</evidence>
<organism evidence="5 6">
    <name type="scientific">Pontibacter ruber</name>
    <dbReference type="NCBI Taxonomy" id="1343895"/>
    <lineage>
        <taxon>Bacteria</taxon>
        <taxon>Pseudomonadati</taxon>
        <taxon>Bacteroidota</taxon>
        <taxon>Cytophagia</taxon>
        <taxon>Cytophagales</taxon>
        <taxon>Hymenobacteraceae</taxon>
        <taxon>Pontibacter</taxon>
    </lineage>
</organism>
<dbReference type="InterPro" id="IPR020449">
    <property type="entry name" value="Tscrpt_reg_AraC-type_HTH"/>
</dbReference>
<dbReference type="SUPFAM" id="SSF46689">
    <property type="entry name" value="Homeodomain-like"/>
    <property type="match status" value="1"/>
</dbReference>
<dbReference type="SMART" id="SM00342">
    <property type="entry name" value="HTH_ARAC"/>
    <property type="match status" value="1"/>
</dbReference>
<dbReference type="PROSITE" id="PS01124">
    <property type="entry name" value="HTH_ARAC_FAMILY_2"/>
    <property type="match status" value="1"/>
</dbReference>
<keyword evidence="3" id="KW-0804">Transcription</keyword>
<name>A0ABW5CQL2_9BACT</name>
<evidence type="ECO:0000259" key="4">
    <source>
        <dbReference type="PROSITE" id="PS01124"/>
    </source>
</evidence>
<dbReference type="InterPro" id="IPR009057">
    <property type="entry name" value="Homeodomain-like_sf"/>
</dbReference>
<gene>
    <name evidence="5" type="ORF">ACFSKP_00555</name>
</gene>
<dbReference type="EMBL" id="JBHUIM010000001">
    <property type="protein sequence ID" value="MFD2244722.1"/>
    <property type="molecule type" value="Genomic_DNA"/>
</dbReference>
<dbReference type="SUPFAM" id="SSF51215">
    <property type="entry name" value="Regulatory protein AraC"/>
    <property type="match status" value="1"/>
</dbReference>
<evidence type="ECO:0000313" key="5">
    <source>
        <dbReference type="EMBL" id="MFD2244722.1"/>
    </source>
</evidence>
<dbReference type="Proteomes" id="UP001597374">
    <property type="component" value="Unassembled WGS sequence"/>
</dbReference>
<dbReference type="PANTHER" id="PTHR43280">
    <property type="entry name" value="ARAC-FAMILY TRANSCRIPTIONAL REGULATOR"/>
    <property type="match status" value="1"/>
</dbReference>
<comment type="caution">
    <text evidence="5">The sequence shown here is derived from an EMBL/GenBank/DDBJ whole genome shotgun (WGS) entry which is preliminary data.</text>
</comment>
<evidence type="ECO:0000313" key="6">
    <source>
        <dbReference type="Proteomes" id="UP001597374"/>
    </source>
</evidence>
<proteinExistence type="predicted"/>
<dbReference type="Gene3D" id="2.60.120.10">
    <property type="entry name" value="Jelly Rolls"/>
    <property type="match status" value="1"/>
</dbReference>